<evidence type="ECO:0000259" key="1">
    <source>
        <dbReference type="Pfam" id="PF01883"/>
    </source>
</evidence>
<feature type="domain" description="PaaD zinc beta ribbon" evidence="2">
    <location>
        <begin position="123"/>
        <end position="169"/>
    </location>
</feature>
<dbReference type="OrthoDB" id="3684942at2"/>
<keyword evidence="4" id="KW-1185">Reference proteome</keyword>
<dbReference type="InterPro" id="IPR002744">
    <property type="entry name" value="MIP18-like"/>
</dbReference>
<dbReference type="AlphaFoldDB" id="A0A521E3Q9"/>
<dbReference type="PANTHER" id="PTHR42831">
    <property type="entry name" value="FE-S PROTEIN MATURATION AUXILIARY FACTOR YITW"/>
    <property type="match status" value="1"/>
</dbReference>
<dbReference type="Gene3D" id="3.30.300.130">
    <property type="entry name" value="Fe-S cluster assembly (FSCA)"/>
    <property type="match status" value="1"/>
</dbReference>
<evidence type="ECO:0000259" key="2">
    <source>
        <dbReference type="Pfam" id="PF23451"/>
    </source>
</evidence>
<dbReference type="Proteomes" id="UP000317557">
    <property type="component" value="Unassembled WGS sequence"/>
</dbReference>
<organism evidence="3 4">
    <name type="scientific">Gracilimonas mengyeensis</name>
    <dbReference type="NCBI Taxonomy" id="1302730"/>
    <lineage>
        <taxon>Bacteria</taxon>
        <taxon>Pseudomonadati</taxon>
        <taxon>Balneolota</taxon>
        <taxon>Balneolia</taxon>
        <taxon>Balneolales</taxon>
        <taxon>Balneolaceae</taxon>
        <taxon>Gracilimonas</taxon>
    </lineage>
</organism>
<dbReference type="InterPro" id="IPR034904">
    <property type="entry name" value="FSCA_dom_sf"/>
</dbReference>
<accession>A0A521E3Q9</accession>
<evidence type="ECO:0000313" key="3">
    <source>
        <dbReference type="EMBL" id="SMO78586.1"/>
    </source>
</evidence>
<dbReference type="NCBIfam" id="TIGR02159">
    <property type="entry name" value="PA_CoA_Oxy4"/>
    <property type="match status" value="1"/>
</dbReference>
<name>A0A521E3Q9_9BACT</name>
<proteinExistence type="predicted"/>
<dbReference type="EMBL" id="FXTP01000010">
    <property type="protein sequence ID" value="SMO78586.1"/>
    <property type="molecule type" value="Genomic_DNA"/>
</dbReference>
<reference evidence="3 4" key="1">
    <citation type="submission" date="2017-05" db="EMBL/GenBank/DDBJ databases">
        <authorList>
            <person name="Varghese N."/>
            <person name="Submissions S."/>
        </authorList>
    </citation>
    <scope>NUCLEOTIDE SEQUENCE [LARGE SCALE GENOMIC DNA]</scope>
    <source>
        <strain evidence="3 4">DSM 21985</strain>
    </source>
</reference>
<protein>
    <submittedName>
        <fullName evidence="3">Ring-1,2-phenylacetyl-CoA epoxidase subunit PaaD</fullName>
    </submittedName>
</protein>
<dbReference type="SUPFAM" id="SSF117916">
    <property type="entry name" value="Fe-S cluster assembly (FSCA) domain-like"/>
    <property type="match status" value="1"/>
</dbReference>
<dbReference type="RefSeq" id="WP_142454942.1">
    <property type="nucleotide sequence ID" value="NZ_FXTP01000010.1"/>
</dbReference>
<dbReference type="InterPro" id="IPR056572">
    <property type="entry name" value="Zn_ribbon_PaaD"/>
</dbReference>
<gene>
    <name evidence="3" type="ORF">SAMN06265219_110127</name>
</gene>
<feature type="domain" description="MIP18 family-like" evidence="1">
    <location>
        <begin position="10"/>
        <end position="73"/>
    </location>
</feature>
<dbReference type="InterPro" id="IPR011883">
    <property type="entry name" value="PaaD-like"/>
</dbReference>
<dbReference type="Pfam" id="PF23451">
    <property type="entry name" value="Zn_ribbon_PaaD"/>
    <property type="match status" value="1"/>
</dbReference>
<dbReference type="Pfam" id="PF01883">
    <property type="entry name" value="FeS_assembly_P"/>
    <property type="match status" value="1"/>
</dbReference>
<sequence>MAISKTLHTEAQIWDFLREVTDPEIPVLNIVEMGIARKIDVDEKGKVLVKITPTYSGCPAMNAIEKLVKEKLAERNVEDFVVKLDFAETWTTDWMTDEAKIKLKNYGIAPPDETGDSEDDFLKSLSTTKVVPCPFCDSFETELVSQFGSTACKAQYFCKNCEQPFEHFKCI</sequence>
<dbReference type="InterPro" id="IPR052339">
    <property type="entry name" value="Fe-S_Maturation_MIP18"/>
</dbReference>
<evidence type="ECO:0000313" key="4">
    <source>
        <dbReference type="Proteomes" id="UP000317557"/>
    </source>
</evidence>
<dbReference type="PANTHER" id="PTHR42831:SF3">
    <property type="entry name" value="1,2-PHENYLACETYL-COA EPOXIDASE, SUBUNIT D-RELATED"/>
    <property type="match status" value="1"/>
</dbReference>